<name>A0A6J4R630_9ACTN</name>
<evidence type="ECO:0000313" key="1">
    <source>
        <dbReference type="EMBL" id="CAA9465129.1"/>
    </source>
</evidence>
<accession>A0A6J4R630</accession>
<protein>
    <submittedName>
        <fullName evidence="1">Uncharacterized protein</fullName>
    </submittedName>
</protein>
<gene>
    <name evidence="1" type="ORF">AVDCRST_MAG25-1426</name>
</gene>
<organism evidence="1">
    <name type="scientific">uncultured Rubrobacteraceae bacterium</name>
    <dbReference type="NCBI Taxonomy" id="349277"/>
    <lineage>
        <taxon>Bacteria</taxon>
        <taxon>Bacillati</taxon>
        <taxon>Actinomycetota</taxon>
        <taxon>Rubrobacteria</taxon>
        <taxon>Rubrobacterales</taxon>
        <taxon>Rubrobacteraceae</taxon>
        <taxon>environmental samples</taxon>
    </lineage>
</organism>
<reference evidence="1" key="1">
    <citation type="submission" date="2020-02" db="EMBL/GenBank/DDBJ databases">
        <authorList>
            <person name="Meier V. D."/>
        </authorList>
    </citation>
    <scope>NUCLEOTIDE SEQUENCE</scope>
    <source>
        <strain evidence="1">AVDCRST_MAG25</strain>
    </source>
</reference>
<dbReference type="AlphaFoldDB" id="A0A6J4R630"/>
<dbReference type="EMBL" id="CADCVI010000086">
    <property type="protein sequence ID" value="CAA9465129.1"/>
    <property type="molecule type" value="Genomic_DNA"/>
</dbReference>
<sequence length="42" mass="4711">MRNRGKRVLMIKNQFGEVGVDQDLSIGAGCRRGEFFAEPCPQ</sequence>
<proteinExistence type="predicted"/>